<evidence type="ECO:0000256" key="1">
    <source>
        <dbReference type="SAM" id="MobiDB-lite"/>
    </source>
</evidence>
<gene>
    <name evidence="2" type="ORF">CH63R_01453</name>
</gene>
<evidence type="ECO:0000313" key="2">
    <source>
        <dbReference type="EMBL" id="OBR16273.1"/>
    </source>
</evidence>
<sequence>MASSQHMKEFQSFINSRKPPSTAQHSRPPSILASDATSDERHARYEDLSDSSSSSGHGNTSRDPERGVRWAVPSTPTEYSDERIEDSDVFFVTQKLQTLINEIRVKAGFIPLMNTLPNKKPVSIRFDSSFMPLLLIFPQLNLALGGTDIDDDTKENIEHLMDWVFTTLVPSRDFDRPHSLKIAVGEQGKMLKTGRVAFKDLHKLFLPGDLIYTRNRTEMGSLAYEKCWITQECSFVRVPDEYDGEEPIDVQVLSVVPLKSLPATERDVLVKRLTARGKTYAELCHKPASSTVWNYHGPSLRYFSDEETFCVSDRWRPWDRKISGRVLLHQHLTHKSSRKAQTPSLCVEVTDELTINSYLICSGRVLIRTIPDLVRESIFCDLLRPIKWNSSALNANHALAADKMLDMIRNFSTGVESTNQSPDTSPSKRLIVILRGRESEFEHVLNGNNLTCLLESFVYLNQLGLTVPSRTAVAESARRAFIFVDILDHITADRHPLYSLAFVTHQAVLSSAVLGLQNLGPLVAKRSFDQPDRCAHINKCRQILEKFSGIALICLGDEDEMDPSFERLGLVHIRLDESPAA</sequence>
<proteinExistence type="predicted"/>
<dbReference type="OrthoDB" id="5101372at2759"/>
<protein>
    <submittedName>
        <fullName evidence="2">Uncharacterized protein</fullName>
    </submittedName>
</protein>
<dbReference type="AlphaFoldDB" id="A0A1B7YW65"/>
<keyword evidence="3" id="KW-1185">Reference proteome</keyword>
<reference evidence="3" key="1">
    <citation type="journal article" date="2017" name="BMC Genomics">
        <title>Gapless genome assembly of Colletotrichum higginsianum reveals chromosome structure and association of transposable elements with secondary metabolite gene clusters.</title>
        <authorList>
            <person name="Dallery J.-F."/>
            <person name="Lapalu N."/>
            <person name="Zampounis A."/>
            <person name="Pigne S."/>
            <person name="Luyten I."/>
            <person name="Amselem J."/>
            <person name="Wittenberg A.H.J."/>
            <person name="Zhou S."/>
            <person name="de Queiroz M.V."/>
            <person name="Robin G.P."/>
            <person name="Auger A."/>
            <person name="Hainaut M."/>
            <person name="Henrissat B."/>
            <person name="Kim K.-T."/>
            <person name="Lee Y.-H."/>
            <person name="Lespinet O."/>
            <person name="Schwartz D.C."/>
            <person name="Thon M.R."/>
            <person name="O'Connell R.J."/>
        </authorList>
    </citation>
    <scope>NUCLEOTIDE SEQUENCE [LARGE SCALE GENOMIC DNA]</scope>
    <source>
        <strain evidence="3">IMI 349063</strain>
    </source>
</reference>
<feature type="region of interest" description="Disordered" evidence="1">
    <location>
        <begin position="1"/>
        <end position="79"/>
    </location>
</feature>
<accession>A0A1B7YW65</accession>
<dbReference type="VEuPathDB" id="FungiDB:CH63R_01453"/>
<comment type="caution">
    <text evidence="2">The sequence shown here is derived from an EMBL/GenBank/DDBJ whole genome shotgun (WGS) entry which is preliminary data.</text>
</comment>
<dbReference type="Proteomes" id="UP000092177">
    <property type="component" value="Chromosome 1"/>
</dbReference>
<dbReference type="EMBL" id="LTAN01000001">
    <property type="protein sequence ID" value="OBR16273.1"/>
    <property type="molecule type" value="Genomic_DNA"/>
</dbReference>
<organism evidence="2 3">
    <name type="scientific">Colletotrichum higginsianum (strain IMI 349063)</name>
    <name type="common">Crucifer anthracnose fungus</name>
    <dbReference type="NCBI Taxonomy" id="759273"/>
    <lineage>
        <taxon>Eukaryota</taxon>
        <taxon>Fungi</taxon>
        <taxon>Dikarya</taxon>
        <taxon>Ascomycota</taxon>
        <taxon>Pezizomycotina</taxon>
        <taxon>Sordariomycetes</taxon>
        <taxon>Hypocreomycetidae</taxon>
        <taxon>Glomerellales</taxon>
        <taxon>Glomerellaceae</taxon>
        <taxon>Colletotrichum</taxon>
        <taxon>Colletotrichum destructivum species complex</taxon>
    </lineage>
</organism>
<feature type="compositionally biased region" description="Basic and acidic residues" evidence="1">
    <location>
        <begin position="38"/>
        <end position="47"/>
    </location>
</feature>
<dbReference type="KEGG" id="chig:CH63R_01453"/>
<dbReference type="GeneID" id="28860535"/>
<dbReference type="RefSeq" id="XP_018164790.1">
    <property type="nucleotide sequence ID" value="XM_018296428.1"/>
</dbReference>
<evidence type="ECO:0000313" key="3">
    <source>
        <dbReference type="Proteomes" id="UP000092177"/>
    </source>
</evidence>
<name>A0A1B7YW65_COLHI</name>
<feature type="compositionally biased region" description="Polar residues" evidence="1">
    <location>
        <begin position="12"/>
        <end position="27"/>
    </location>
</feature>